<organism evidence="3 4">
    <name type="scientific">Thermococcus chitonophagus</name>
    <dbReference type="NCBI Taxonomy" id="54262"/>
    <lineage>
        <taxon>Archaea</taxon>
        <taxon>Methanobacteriati</taxon>
        <taxon>Methanobacteriota</taxon>
        <taxon>Thermococci</taxon>
        <taxon>Thermococcales</taxon>
        <taxon>Thermococcaceae</taxon>
        <taxon>Thermococcus</taxon>
    </lineage>
</organism>
<keyword evidence="1" id="KW-0472">Membrane</keyword>
<protein>
    <submittedName>
        <fullName evidence="3">Uncharacterized protein</fullName>
    </submittedName>
</protein>
<dbReference type="Proteomes" id="UP000250189">
    <property type="component" value="Chromosome"/>
</dbReference>
<accession>A0A161KEL9</accession>
<gene>
    <name evidence="2" type="ORF">A3L04_06870</name>
    <name evidence="3" type="ORF">CHITON_1509</name>
</gene>
<feature type="transmembrane region" description="Helical" evidence="1">
    <location>
        <begin position="105"/>
        <end position="128"/>
    </location>
</feature>
<dbReference type="EMBL" id="LN999010">
    <property type="protein sequence ID" value="CUX78288.1"/>
    <property type="molecule type" value="Genomic_DNA"/>
</dbReference>
<evidence type="ECO:0000313" key="5">
    <source>
        <dbReference type="Proteomes" id="UP000250189"/>
    </source>
</evidence>
<dbReference type="KEGG" id="tch:CHITON_1509"/>
<evidence type="ECO:0000313" key="3">
    <source>
        <dbReference type="EMBL" id="CUX78288.1"/>
    </source>
</evidence>
<name>A0A161KEL9_9EURY</name>
<dbReference type="EMBL" id="CP015193">
    <property type="protein sequence ID" value="ASJ16817.1"/>
    <property type="molecule type" value="Genomic_DNA"/>
</dbReference>
<feature type="transmembrane region" description="Helical" evidence="1">
    <location>
        <begin position="12"/>
        <end position="36"/>
    </location>
</feature>
<sequence>MVIANKRSLLLFLIFGFLVFTLMGKLISFPIALIIVSDAPEYRLGIGEATYLRNVSAGNTVLACMDLFHTACISGKVITNLGDSLVLHSLGANQEVNIRKGNIKYVLVADFPMWVLGILLILLFVIVIREFPSVGSMIIVYTTLSLGILGAFYVPQWELKYEPPTPEFGGYKIIYNQSLLVFDVYITNSKLKMNIESVSCDVWEYKNVTSWVNGSKVFIKLPSDIFLEVYKESEERINKTSSTLITKGTLSFLVRCDMKLNHGNLKLKFPVSVVLEDLALRNINGTIILTNQNPIPIPVYVEFIKTNDISTKLICSKRVILPAFSSTQLYPSNGTKCNNADFIRINYVLWGLKRGKGVKVK</sequence>
<reference evidence="2 5" key="3">
    <citation type="submission" date="2016-04" db="EMBL/GenBank/DDBJ databases">
        <title>Complete genome sequence of Thermococcus chitonophagus type strain GC74.</title>
        <authorList>
            <person name="Oger P.M."/>
        </authorList>
    </citation>
    <scope>NUCLEOTIDE SEQUENCE [LARGE SCALE GENOMIC DNA]</scope>
    <source>
        <strain evidence="2 5">GC74</strain>
    </source>
</reference>
<keyword evidence="1" id="KW-1133">Transmembrane helix</keyword>
<dbReference type="STRING" id="54262.CHITON_1509"/>
<reference evidence="4" key="1">
    <citation type="submission" date="2016-01" db="EMBL/GenBank/DDBJ databases">
        <authorList>
            <person name="Vorgias C.E."/>
        </authorList>
    </citation>
    <scope>NUCLEOTIDE SEQUENCE [LARGE SCALE GENOMIC DNA]</scope>
</reference>
<reference evidence="3" key="2">
    <citation type="submission" date="2016-01" db="EMBL/GenBank/DDBJ databases">
        <authorList>
            <person name="McClelland M."/>
            <person name="Jain A."/>
            <person name="Saraogi P."/>
            <person name="Mendelson R."/>
            <person name="Westerman R."/>
            <person name="SanMiguel P."/>
            <person name="Csonka L."/>
        </authorList>
    </citation>
    <scope>NUCLEOTIDE SEQUENCE</scope>
    <source>
        <strain evidence="3">1</strain>
    </source>
</reference>
<feature type="transmembrane region" description="Helical" evidence="1">
    <location>
        <begin position="134"/>
        <end position="154"/>
    </location>
</feature>
<dbReference type="AlphaFoldDB" id="A0A161KEL9"/>
<proteinExistence type="predicted"/>
<evidence type="ECO:0000313" key="2">
    <source>
        <dbReference type="EMBL" id="ASJ16817.1"/>
    </source>
</evidence>
<dbReference type="Proteomes" id="UP000093069">
    <property type="component" value="Chromosome I"/>
</dbReference>
<evidence type="ECO:0000313" key="4">
    <source>
        <dbReference type="Proteomes" id="UP000093069"/>
    </source>
</evidence>
<keyword evidence="1" id="KW-0812">Transmembrane</keyword>
<keyword evidence="5" id="KW-1185">Reference proteome</keyword>
<evidence type="ECO:0000256" key="1">
    <source>
        <dbReference type="SAM" id="Phobius"/>
    </source>
</evidence>